<feature type="compositionally biased region" description="Basic and acidic residues" evidence="6">
    <location>
        <begin position="157"/>
        <end position="170"/>
    </location>
</feature>
<feature type="coiled-coil region" evidence="5">
    <location>
        <begin position="549"/>
        <end position="601"/>
    </location>
</feature>
<evidence type="ECO:0000256" key="3">
    <source>
        <dbReference type="ARBA" id="ARBA00023242"/>
    </source>
</evidence>
<name>A0A9P5NJF3_GYMJU</name>
<dbReference type="InterPro" id="IPR021933">
    <property type="entry name" value="SERRATE/Ars2_N"/>
</dbReference>
<feature type="region of interest" description="Disordered" evidence="6">
    <location>
        <begin position="239"/>
        <end position="323"/>
    </location>
</feature>
<feature type="compositionally biased region" description="Basic and acidic residues" evidence="6">
    <location>
        <begin position="239"/>
        <end position="250"/>
    </location>
</feature>
<dbReference type="AlphaFoldDB" id="A0A9P5NJF3"/>
<feature type="compositionally biased region" description="Acidic residues" evidence="6">
    <location>
        <begin position="282"/>
        <end position="296"/>
    </location>
</feature>
<keyword evidence="4" id="KW-0862">Zinc</keyword>
<dbReference type="GO" id="GO:0008270">
    <property type="term" value="F:zinc ion binding"/>
    <property type="evidence" value="ECO:0007669"/>
    <property type="project" value="UniProtKB-KW"/>
</dbReference>
<evidence type="ECO:0000256" key="1">
    <source>
        <dbReference type="ARBA" id="ARBA00004123"/>
    </source>
</evidence>
<proteinExistence type="inferred from homology"/>
<keyword evidence="9" id="KW-1185">Reference proteome</keyword>
<dbReference type="PROSITE" id="PS00028">
    <property type="entry name" value="ZINC_FINGER_C2H2_1"/>
    <property type="match status" value="1"/>
</dbReference>
<comment type="caution">
    <text evidence="8">The sequence shown here is derived from an EMBL/GenBank/DDBJ whole genome shotgun (WGS) entry which is preliminary data.</text>
</comment>
<evidence type="ECO:0000256" key="2">
    <source>
        <dbReference type="ARBA" id="ARBA00005407"/>
    </source>
</evidence>
<evidence type="ECO:0000256" key="5">
    <source>
        <dbReference type="SAM" id="Coils"/>
    </source>
</evidence>
<gene>
    <name evidence="8" type="ORF">CPB84DRAFT_1731182</name>
</gene>
<evidence type="ECO:0000313" key="9">
    <source>
        <dbReference type="Proteomes" id="UP000724874"/>
    </source>
</evidence>
<keyword evidence="5" id="KW-0175">Coiled coil</keyword>
<feature type="compositionally biased region" description="Basic and acidic residues" evidence="6">
    <location>
        <begin position="310"/>
        <end position="321"/>
    </location>
</feature>
<organism evidence="8 9">
    <name type="scientific">Gymnopilus junonius</name>
    <name type="common">Spectacular rustgill mushroom</name>
    <name type="synonym">Gymnopilus spectabilis subsp. junonius</name>
    <dbReference type="NCBI Taxonomy" id="109634"/>
    <lineage>
        <taxon>Eukaryota</taxon>
        <taxon>Fungi</taxon>
        <taxon>Dikarya</taxon>
        <taxon>Basidiomycota</taxon>
        <taxon>Agaricomycotina</taxon>
        <taxon>Agaricomycetes</taxon>
        <taxon>Agaricomycetidae</taxon>
        <taxon>Agaricales</taxon>
        <taxon>Agaricineae</taxon>
        <taxon>Hymenogastraceae</taxon>
        <taxon>Gymnopilus</taxon>
    </lineage>
</organism>
<dbReference type="GO" id="GO:0016070">
    <property type="term" value="P:RNA metabolic process"/>
    <property type="evidence" value="ECO:0007669"/>
    <property type="project" value="UniProtKB-ARBA"/>
</dbReference>
<dbReference type="Proteomes" id="UP000724874">
    <property type="component" value="Unassembled WGS sequence"/>
</dbReference>
<dbReference type="InterPro" id="IPR007042">
    <property type="entry name" value="SERRATE/Ars2_C"/>
</dbReference>
<comment type="subcellular location">
    <subcellularLocation>
        <location evidence="1">Nucleus</location>
    </subcellularLocation>
</comment>
<keyword evidence="4" id="KW-0863">Zinc-finger</keyword>
<dbReference type="InterPro" id="IPR013087">
    <property type="entry name" value="Znf_C2H2_type"/>
</dbReference>
<sequence length="895" mass="101329">MSSWSSSYPPPSRRSRSRSPRGYSSRPPYPDTYPDFRPEWDGYDRDRWAYERDRPPYDYRRGRSRTPPPTDEAGRKRRRSMSPYDRDRYDPRPRYSDDYDAHSRHGYTSPRRHQSSYPPSRRAPPDPHTFDYPASLKQYADWFRYYYPAQATEEDNADKAAEQEAGDGSKPRNGIKARWEKYKKDFAASQLQTMFDHHRKSPWFAEKYDPAPEFENLRLRVRKEGWKGRINTFLHDLESGKFDPDIHEPEAEPVTPVKDKTNGDAAPDGNTAGEEDNKPSADDDMQFNVDVDDDAGDHDASRADINGKPSTDRRRADRGEEISVPTEGNQVMIRTIPPDIGRAKLEESISNIPGFVYLALGDPLQKRNYYRAGWIKLRDDADMTAVMAELSEKKIEGFKLHVTHNVRPFVNKVRYTPEVASRPDRLEKDLENVKVLASVLEEHAVKLHAFKPPPAAPAVNGEGEAEAVKTEDQDANMNIPEEDEEDLGPKESGSAAVERRVEKIMSDLRDQGVVDVNDEKAYAEKRCTVVSLDLYLAYLRAAFHACYYCAVVTDHLEELQRKCVKHERKPLSKMLLEELKVAEAEKEKKDQDENKEMSLDAADDKVKIKEKENGKVKHENRDWKRNDERWLEWLDSKIALLINRDGVDPRAYGGKSYEEELSRTVEPHLKQEDEGKFRCKTCQKLFKATSFVEKHIANKHPELVKNLEELPYFNNFALDPHRIQPFAHPPPAIGTSSQTAPPQAFGIQGPVANPGGSGDYGRGYYGASMSFPPGGGFPPYYPNGHWDMLVYPGSRRDDGGGRRLSDRIAGFASESTAIPAGAGLPPKPTPAALDTALVSGNSSMRRNSRNTGNQPTGPPPPPPPDAKEDPRAAGGKRISYHDMDLVAEGDVELMY</sequence>
<dbReference type="Pfam" id="PF04959">
    <property type="entry name" value="ARS2"/>
    <property type="match status" value="1"/>
</dbReference>
<keyword evidence="4" id="KW-0479">Metal-binding</keyword>
<keyword evidence="3" id="KW-0539">Nucleus</keyword>
<dbReference type="GO" id="GO:0031047">
    <property type="term" value="P:regulatory ncRNA-mediated gene silencing"/>
    <property type="evidence" value="ECO:0007669"/>
    <property type="project" value="UniProtKB-ARBA"/>
</dbReference>
<feature type="region of interest" description="Disordered" evidence="6">
    <location>
        <begin position="1"/>
        <end position="132"/>
    </location>
</feature>
<feature type="region of interest" description="Disordered" evidence="6">
    <location>
        <begin position="839"/>
        <end position="883"/>
    </location>
</feature>
<evidence type="ECO:0000313" key="8">
    <source>
        <dbReference type="EMBL" id="KAF8898140.1"/>
    </source>
</evidence>
<evidence type="ECO:0000259" key="7">
    <source>
        <dbReference type="PROSITE" id="PS50157"/>
    </source>
</evidence>
<dbReference type="EMBL" id="JADNYJ010000055">
    <property type="protein sequence ID" value="KAF8898140.1"/>
    <property type="molecule type" value="Genomic_DNA"/>
</dbReference>
<dbReference type="PANTHER" id="PTHR13165">
    <property type="entry name" value="ARSENITE-RESISTANCE PROTEIN 2"/>
    <property type="match status" value="1"/>
</dbReference>
<feature type="domain" description="C2H2-type" evidence="7">
    <location>
        <begin position="677"/>
        <end position="700"/>
    </location>
</feature>
<dbReference type="GO" id="GO:0016604">
    <property type="term" value="C:nuclear body"/>
    <property type="evidence" value="ECO:0007669"/>
    <property type="project" value="TreeGrafter"/>
</dbReference>
<reference evidence="8" key="1">
    <citation type="submission" date="2020-11" db="EMBL/GenBank/DDBJ databases">
        <authorList>
            <consortium name="DOE Joint Genome Institute"/>
            <person name="Ahrendt S."/>
            <person name="Riley R."/>
            <person name="Andreopoulos W."/>
            <person name="LaButti K."/>
            <person name="Pangilinan J."/>
            <person name="Ruiz-duenas F.J."/>
            <person name="Barrasa J.M."/>
            <person name="Sanchez-Garcia M."/>
            <person name="Camarero S."/>
            <person name="Miyauchi S."/>
            <person name="Serrano A."/>
            <person name="Linde D."/>
            <person name="Babiker R."/>
            <person name="Drula E."/>
            <person name="Ayuso-Fernandez I."/>
            <person name="Pacheco R."/>
            <person name="Padilla G."/>
            <person name="Ferreira P."/>
            <person name="Barriuso J."/>
            <person name="Kellner H."/>
            <person name="Castanera R."/>
            <person name="Alfaro M."/>
            <person name="Ramirez L."/>
            <person name="Pisabarro A.G."/>
            <person name="Kuo A."/>
            <person name="Tritt A."/>
            <person name="Lipzen A."/>
            <person name="He G."/>
            <person name="Yan M."/>
            <person name="Ng V."/>
            <person name="Cullen D."/>
            <person name="Martin F."/>
            <person name="Rosso M.-N."/>
            <person name="Henrissat B."/>
            <person name="Hibbett D."/>
            <person name="Martinez A.T."/>
            <person name="Grigoriev I.V."/>
        </authorList>
    </citation>
    <scope>NUCLEOTIDE SEQUENCE</scope>
    <source>
        <strain evidence="8">AH 44721</strain>
    </source>
</reference>
<feature type="compositionally biased region" description="Basic and acidic residues" evidence="6">
    <location>
        <begin position="34"/>
        <end position="61"/>
    </location>
</feature>
<comment type="similarity">
    <text evidence="2">Belongs to the ARS2 family.</text>
</comment>
<feature type="region of interest" description="Disordered" evidence="6">
    <location>
        <begin position="154"/>
        <end position="177"/>
    </location>
</feature>
<evidence type="ECO:0000256" key="4">
    <source>
        <dbReference type="PROSITE-ProRule" id="PRU00042"/>
    </source>
</evidence>
<dbReference type="PANTHER" id="PTHR13165:SF0">
    <property type="entry name" value="SERRATE RNA EFFECTOR MOLECULE HOMOLOG"/>
    <property type="match status" value="1"/>
</dbReference>
<accession>A0A9P5NJF3</accession>
<feature type="compositionally biased region" description="Basic and acidic residues" evidence="6">
    <location>
        <begin position="84"/>
        <end position="103"/>
    </location>
</feature>
<dbReference type="OrthoDB" id="342064at2759"/>
<dbReference type="Pfam" id="PF12066">
    <property type="entry name" value="SERRATE_Ars2_N"/>
    <property type="match status" value="1"/>
</dbReference>
<dbReference type="PROSITE" id="PS50157">
    <property type="entry name" value="ZINC_FINGER_C2H2_2"/>
    <property type="match status" value="1"/>
</dbReference>
<dbReference type="InterPro" id="IPR039727">
    <property type="entry name" value="SE/Ars2"/>
</dbReference>
<evidence type="ECO:0000256" key="6">
    <source>
        <dbReference type="SAM" id="MobiDB-lite"/>
    </source>
</evidence>
<protein>
    <recommendedName>
        <fullName evidence="7">C2H2-type domain-containing protein</fullName>
    </recommendedName>
</protein>